<dbReference type="CDD" id="cd02674">
    <property type="entry name" value="Peptidase_C19R"/>
    <property type="match status" value="1"/>
</dbReference>
<dbReference type="GO" id="GO:0004843">
    <property type="term" value="F:cysteine-type deubiquitinase activity"/>
    <property type="evidence" value="ECO:0007669"/>
    <property type="project" value="InterPro"/>
</dbReference>
<feature type="domain" description="USP" evidence="1">
    <location>
        <begin position="15"/>
        <end position="346"/>
    </location>
</feature>
<dbReference type="InterPro" id="IPR038765">
    <property type="entry name" value="Papain-like_cys_pep_sf"/>
</dbReference>
<dbReference type="Gene3D" id="3.90.70.10">
    <property type="entry name" value="Cysteine proteinases"/>
    <property type="match status" value="1"/>
</dbReference>
<dbReference type="PROSITE" id="PS00973">
    <property type="entry name" value="USP_2"/>
    <property type="match status" value="1"/>
</dbReference>
<dbReference type="InterPro" id="IPR028889">
    <property type="entry name" value="USP"/>
</dbReference>
<proteinExistence type="predicted"/>
<dbReference type="InterPro" id="IPR001394">
    <property type="entry name" value="Peptidase_C19_UCH"/>
</dbReference>
<sequence>MATSLKSKYHDKGMTGLANVGNTCYMNSLLQILSHTYEFNDFLAEKTYENRLNKKPDSVLLIEWDKLREMMWSQNCTIAPWGFVKAVQKVSALKGMELFTGYSQNDIQEYLLFLIDAFHNAISREVEMTISGNVKNDRDIMAKECYKMMTNMFSKDYSEVVKLFYGIHVSVIQSIDTGEHLSVRPEPFFVLSVPLPEGNRVLTINQCLDEYCKLERMEGDNAWYNEDKDRKENIDKGMVFWSLPNILIVHLKRWNWQGRKDNRLVGTELENVDFTKYIHGYNKSSYVYELYGVCNHSGGSMGGHYTANVRVANNEWYNFNDQRITKIANPQQVVTTQAYCLFYRKKK</sequence>
<dbReference type="SUPFAM" id="SSF54001">
    <property type="entry name" value="Cysteine proteinases"/>
    <property type="match status" value="1"/>
</dbReference>
<dbReference type="AlphaFoldDB" id="A0A6C0CPT2"/>
<dbReference type="PROSITE" id="PS00972">
    <property type="entry name" value="USP_1"/>
    <property type="match status" value="1"/>
</dbReference>
<dbReference type="InterPro" id="IPR050185">
    <property type="entry name" value="Ub_carboxyl-term_hydrolase"/>
</dbReference>
<dbReference type="InterPro" id="IPR018200">
    <property type="entry name" value="USP_CS"/>
</dbReference>
<reference evidence="2" key="1">
    <citation type="journal article" date="2020" name="Nature">
        <title>Giant virus diversity and host interactions through global metagenomics.</title>
        <authorList>
            <person name="Schulz F."/>
            <person name="Roux S."/>
            <person name="Paez-Espino D."/>
            <person name="Jungbluth S."/>
            <person name="Walsh D.A."/>
            <person name="Denef V.J."/>
            <person name="McMahon K.D."/>
            <person name="Konstantinidis K.T."/>
            <person name="Eloe-Fadrosh E.A."/>
            <person name="Kyrpides N.C."/>
            <person name="Woyke T."/>
        </authorList>
    </citation>
    <scope>NUCLEOTIDE SEQUENCE</scope>
    <source>
        <strain evidence="2">GVMAG-M-3300021425-30</strain>
    </source>
</reference>
<dbReference type="Pfam" id="PF00443">
    <property type="entry name" value="UCH"/>
    <property type="match status" value="1"/>
</dbReference>
<dbReference type="EMBL" id="MN739467">
    <property type="protein sequence ID" value="QHT06237.1"/>
    <property type="molecule type" value="Genomic_DNA"/>
</dbReference>
<dbReference type="PANTHER" id="PTHR21646">
    <property type="entry name" value="UBIQUITIN CARBOXYL-TERMINAL HYDROLASE"/>
    <property type="match status" value="1"/>
</dbReference>
<dbReference type="PROSITE" id="PS50235">
    <property type="entry name" value="USP_3"/>
    <property type="match status" value="1"/>
</dbReference>
<evidence type="ECO:0000313" key="2">
    <source>
        <dbReference type="EMBL" id="QHT06237.1"/>
    </source>
</evidence>
<name>A0A6C0CPT2_9ZZZZ</name>
<dbReference type="GO" id="GO:0016579">
    <property type="term" value="P:protein deubiquitination"/>
    <property type="evidence" value="ECO:0007669"/>
    <property type="project" value="InterPro"/>
</dbReference>
<protein>
    <recommendedName>
        <fullName evidence="1">USP domain-containing protein</fullName>
    </recommendedName>
</protein>
<accession>A0A6C0CPT2</accession>
<evidence type="ECO:0000259" key="1">
    <source>
        <dbReference type="PROSITE" id="PS50235"/>
    </source>
</evidence>
<organism evidence="2">
    <name type="scientific">viral metagenome</name>
    <dbReference type="NCBI Taxonomy" id="1070528"/>
    <lineage>
        <taxon>unclassified sequences</taxon>
        <taxon>metagenomes</taxon>
        <taxon>organismal metagenomes</taxon>
    </lineage>
</organism>